<organism evidence="1 2">
    <name type="scientific">Paramecium octaurelia</name>
    <dbReference type="NCBI Taxonomy" id="43137"/>
    <lineage>
        <taxon>Eukaryota</taxon>
        <taxon>Sar</taxon>
        <taxon>Alveolata</taxon>
        <taxon>Ciliophora</taxon>
        <taxon>Intramacronucleata</taxon>
        <taxon>Oligohymenophorea</taxon>
        <taxon>Peniculida</taxon>
        <taxon>Parameciidae</taxon>
        <taxon>Paramecium</taxon>
    </lineage>
</organism>
<dbReference type="InterPro" id="IPR010736">
    <property type="entry name" value="SHIPPO-rpt"/>
</dbReference>
<dbReference type="Pfam" id="PF07004">
    <property type="entry name" value="SHIPPO-rpt"/>
    <property type="match status" value="2"/>
</dbReference>
<comment type="caution">
    <text evidence="1">The sequence shown here is derived from an EMBL/GenBank/DDBJ whole genome shotgun (WGS) entry which is preliminary data.</text>
</comment>
<dbReference type="OMA" id="GKYEYQS"/>
<dbReference type="OrthoDB" id="289070at2759"/>
<evidence type="ECO:0000313" key="1">
    <source>
        <dbReference type="EMBL" id="CAD8177296.1"/>
    </source>
</evidence>
<gene>
    <name evidence="1" type="ORF">POCTA_138.1.T0680229</name>
</gene>
<evidence type="ECO:0000313" key="2">
    <source>
        <dbReference type="Proteomes" id="UP000683925"/>
    </source>
</evidence>
<proteinExistence type="predicted"/>
<dbReference type="AlphaFoldDB" id="A0A8S1VRR2"/>
<keyword evidence="2" id="KW-1185">Reference proteome</keyword>
<reference evidence="1" key="1">
    <citation type="submission" date="2021-01" db="EMBL/GenBank/DDBJ databases">
        <authorList>
            <consortium name="Genoscope - CEA"/>
            <person name="William W."/>
        </authorList>
    </citation>
    <scope>NUCLEOTIDE SEQUENCE</scope>
</reference>
<dbReference type="Proteomes" id="UP000683925">
    <property type="component" value="Unassembled WGS sequence"/>
</dbReference>
<protein>
    <submittedName>
        <fullName evidence="1">Uncharacterized protein</fullName>
    </submittedName>
</protein>
<dbReference type="EMBL" id="CAJJDP010000067">
    <property type="protein sequence ID" value="CAD8177296.1"/>
    <property type="molecule type" value="Genomic_DNA"/>
</dbReference>
<sequence>MNNSSIDIFKTPFRKLMQSMIKTPTKPIPSKTVQSFNIAYPTAANAIQFNPLPGPGTYNPSKPKRNNKINFSASQRQPLISKQNSKLGPGSFEPKKISATSVKIGTSKRPPLAIPTSAPLPGKYEYQSKIIESQGIVFKGSSYDPIIKEIHSRPGPGIYNPEKKSSSPQYLFPKSQRHDFTKQKRGIPGPIYEIEVKPQTPQYSFGKCKR</sequence>
<name>A0A8S1VRR2_PAROT</name>
<accession>A0A8S1VRR2</accession>